<protein>
    <submittedName>
        <fullName evidence="1">Uncharacterized protein</fullName>
    </submittedName>
</protein>
<gene>
    <name evidence="1" type="ORF">IM700_017290</name>
</gene>
<organism evidence="1 2">
    <name type="scientific">Paenibacillus rhizolycopersici</name>
    <dbReference type="NCBI Taxonomy" id="2780073"/>
    <lineage>
        <taxon>Bacteria</taxon>
        <taxon>Bacillati</taxon>
        <taxon>Bacillota</taxon>
        <taxon>Bacilli</taxon>
        <taxon>Bacillales</taxon>
        <taxon>Paenibacillaceae</taxon>
        <taxon>Paenibacillus</taxon>
    </lineage>
</organism>
<keyword evidence="2" id="KW-1185">Reference proteome</keyword>
<dbReference type="RefSeq" id="WP_193418457.1">
    <property type="nucleotide sequence ID" value="NZ_JADCNN020000018.1"/>
</dbReference>
<accession>A0ABS2HC57</accession>
<evidence type="ECO:0000313" key="1">
    <source>
        <dbReference type="EMBL" id="MBM6997416.1"/>
    </source>
</evidence>
<dbReference type="Proteomes" id="UP001516620">
    <property type="component" value="Unassembled WGS sequence"/>
</dbReference>
<name>A0ABS2HC57_9BACL</name>
<dbReference type="InterPro" id="IPR046064">
    <property type="entry name" value="DUF6022"/>
</dbReference>
<sequence>MNPQDLPLFHPDMSIEEIGEEGNRYIGTVWKSLYDSMHEELTKAFLEIEDAAYALYLNQLMPPLFNRLMETGFEVIAPVEDDDFVIGQCLIFRNSLEKWGSEENRSRIFWNIIHRKGTLPLGTLLTEIPHSHLKFDIPETPKLYTLRESVKDRILHGIRHIKDK</sequence>
<evidence type="ECO:0000313" key="2">
    <source>
        <dbReference type="Proteomes" id="UP001516620"/>
    </source>
</evidence>
<dbReference type="EMBL" id="JADCNN020000018">
    <property type="protein sequence ID" value="MBM6997416.1"/>
    <property type="molecule type" value="Genomic_DNA"/>
</dbReference>
<dbReference type="Pfam" id="PF19486">
    <property type="entry name" value="DUF6022"/>
    <property type="match status" value="1"/>
</dbReference>
<comment type="caution">
    <text evidence="1">The sequence shown here is derived from an EMBL/GenBank/DDBJ whole genome shotgun (WGS) entry which is preliminary data.</text>
</comment>
<reference evidence="1 2" key="1">
    <citation type="submission" date="2021-01" db="EMBL/GenBank/DDBJ databases">
        <title>Paenibacillus sp.nov. isolated from the rhizosphere soil of tomato plant.</title>
        <authorList>
            <person name="Thin K.K."/>
            <person name="Zhang X."/>
            <person name="He S."/>
        </authorList>
    </citation>
    <scope>NUCLEOTIDE SEQUENCE [LARGE SCALE GENOMIC DNA]</scope>
    <source>
        <strain evidence="1 2">DXFW5</strain>
    </source>
</reference>
<proteinExistence type="predicted"/>